<gene>
    <name evidence="2" type="ORF">QR680_011293</name>
</gene>
<evidence type="ECO:0000313" key="2">
    <source>
        <dbReference type="EMBL" id="KAK0429286.1"/>
    </source>
</evidence>
<dbReference type="Proteomes" id="UP001175271">
    <property type="component" value="Unassembled WGS sequence"/>
</dbReference>
<sequence>MLKFQLEASSAFQAGGADASSTSMMASSGILKNSQVRSRPPPPTTPIGGRPPTGVSRRGSPVLAPLNDKWKWPSGEYPSRTTPHCTSPKTTDAISNLLVRQSLATLQRCSSVNNSNNNNSVTCRDDDLLTQSATFTIYCAIYSRSAHPISRSTSIS</sequence>
<organism evidence="2 3">
    <name type="scientific">Steinernema hermaphroditum</name>
    <dbReference type="NCBI Taxonomy" id="289476"/>
    <lineage>
        <taxon>Eukaryota</taxon>
        <taxon>Metazoa</taxon>
        <taxon>Ecdysozoa</taxon>
        <taxon>Nematoda</taxon>
        <taxon>Chromadorea</taxon>
        <taxon>Rhabditida</taxon>
        <taxon>Tylenchina</taxon>
        <taxon>Panagrolaimomorpha</taxon>
        <taxon>Strongyloidoidea</taxon>
        <taxon>Steinernematidae</taxon>
        <taxon>Steinernema</taxon>
    </lineage>
</organism>
<comment type="caution">
    <text evidence="2">The sequence shown here is derived from an EMBL/GenBank/DDBJ whole genome shotgun (WGS) entry which is preliminary data.</text>
</comment>
<reference evidence="2" key="1">
    <citation type="submission" date="2023-06" db="EMBL/GenBank/DDBJ databases">
        <title>Genomic analysis of the entomopathogenic nematode Steinernema hermaphroditum.</title>
        <authorList>
            <person name="Schwarz E.M."/>
            <person name="Heppert J.K."/>
            <person name="Baniya A."/>
            <person name="Schwartz H.T."/>
            <person name="Tan C.-H."/>
            <person name="Antoshechkin I."/>
            <person name="Sternberg P.W."/>
            <person name="Goodrich-Blair H."/>
            <person name="Dillman A.R."/>
        </authorList>
    </citation>
    <scope>NUCLEOTIDE SEQUENCE</scope>
    <source>
        <strain evidence="2">PS9179</strain>
        <tissue evidence="2">Whole animal</tissue>
    </source>
</reference>
<evidence type="ECO:0000256" key="1">
    <source>
        <dbReference type="SAM" id="MobiDB-lite"/>
    </source>
</evidence>
<protein>
    <submittedName>
        <fullName evidence="2">Uncharacterized protein</fullName>
    </submittedName>
</protein>
<dbReference type="EMBL" id="JAUCMV010000001">
    <property type="protein sequence ID" value="KAK0429286.1"/>
    <property type="molecule type" value="Genomic_DNA"/>
</dbReference>
<feature type="compositionally biased region" description="Low complexity" evidence="1">
    <location>
        <begin position="14"/>
        <end position="29"/>
    </location>
</feature>
<feature type="region of interest" description="Disordered" evidence="1">
    <location>
        <begin position="10"/>
        <end position="89"/>
    </location>
</feature>
<accession>A0AA39MC24</accession>
<dbReference type="AlphaFoldDB" id="A0AA39MC24"/>
<feature type="compositionally biased region" description="Polar residues" evidence="1">
    <location>
        <begin position="79"/>
        <end position="89"/>
    </location>
</feature>
<name>A0AA39MC24_9BILA</name>
<proteinExistence type="predicted"/>
<evidence type="ECO:0000313" key="3">
    <source>
        <dbReference type="Proteomes" id="UP001175271"/>
    </source>
</evidence>
<keyword evidence="3" id="KW-1185">Reference proteome</keyword>